<dbReference type="EMBL" id="KK113718">
    <property type="protein sequence ID" value="KFM60889.1"/>
    <property type="molecule type" value="Genomic_DNA"/>
</dbReference>
<dbReference type="Pfam" id="PF01326">
    <property type="entry name" value="PPDK_N"/>
    <property type="match status" value="1"/>
</dbReference>
<dbReference type="GO" id="GO:0005524">
    <property type="term" value="F:ATP binding"/>
    <property type="evidence" value="ECO:0007669"/>
    <property type="project" value="InterPro"/>
</dbReference>
<dbReference type="Proteomes" id="UP000054359">
    <property type="component" value="Unassembled WGS sequence"/>
</dbReference>
<evidence type="ECO:0000313" key="3">
    <source>
        <dbReference type="EMBL" id="KFM60889.1"/>
    </source>
</evidence>
<dbReference type="InterPro" id="IPR002192">
    <property type="entry name" value="PPDK_AMP/ATP-bd"/>
</dbReference>
<evidence type="ECO:0000256" key="1">
    <source>
        <dbReference type="ARBA" id="ARBA00007837"/>
    </source>
</evidence>
<dbReference type="PANTHER" id="PTHR43615">
    <property type="entry name" value="PHOSPHOENOLPYRUVATE SYNTHASE-RELATED"/>
    <property type="match status" value="1"/>
</dbReference>
<name>A0A087T700_STEMI</name>
<feature type="domain" description="Pyruvate phosphate dikinase AMP/ATP-binding" evidence="2">
    <location>
        <begin position="427"/>
        <end position="737"/>
    </location>
</feature>
<gene>
    <name evidence="3" type="ORF">X975_19538</name>
</gene>
<keyword evidence="4" id="KW-1185">Reference proteome</keyword>
<keyword evidence="3" id="KW-0670">Pyruvate</keyword>
<organism evidence="3 4">
    <name type="scientific">Stegodyphus mimosarum</name>
    <name type="common">African social velvet spider</name>
    <dbReference type="NCBI Taxonomy" id="407821"/>
    <lineage>
        <taxon>Eukaryota</taxon>
        <taxon>Metazoa</taxon>
        <taxon>Ecdysozoa</taxon>
        <taxon>Arthropoda</taxon>
        <taxon>Chelicerata</taxon>
        <taxon>Arachnida</taxon>
        <taxon>Araneae</taxon>
        <taxon>Araneomorphae</taxon>
        <taxon>Entelegynae</taxon>
        <taxon>Eresoidea</taxon>
        <taxon>Eresidae</taxon>
        <taxon>Stegodyphus</taxon>
    </lineage>
</organism>
<dbReference type="PANTHER" id="PTHR43615:SF1">
    <property type="entry name" value="PPDK_N DOMAIN-CONTAINING PROTEIN"/>
    <property type="match status" value="1"/>
</dbReference>
<sequence>MGTVITAPITYVSGLVSAALLKFLFWSKWVFSRIYIETKKKSTPKRVGVYDKKAFSDPEKIGFIVPENEFHLESPCPESHLKSGEDEVFCYGVNSKSEYLSVSISRRSDQKADACIYLKLASGKTYHLQKTDHFQKSCSDKNVFSCGDLQMSYTCPMRRWRIFYSGYLRETNGDDSEMERIVYVKSVFWWKAASNIFDSTLDINSKSLAGGLSKVNWKSSYPQLEKLKCALNFYVQSGTLHGTVAVDGEQDEQEIYLFGQRIRNLGETSFLENSELDHMLGYVHQNGAYIYLTKASLSNVVKDLCFGCVVQPDCALKSAKKTEIIITESEDVTFVKSTFQNECSYKLSGSFSSPVLQIYNKRDGVATSFSLFGFNVNEKKGTGVHIKRHITEISKKEIPEVTIEKSSLTALPLVVFFTDELCQDPELTGGKGSSLGRLTHLSRDLQTFIVPKGIVVTTTAYQHFVTEEILAKIKVLEDVLYGNTEGDVKAMCESLCEEFEKTEFSEETNEAIEMCLKGMFENNLDCLKFAVRSSATGEDTEQMSAAGQMDTFLGISGISEILHSVKKCWASQFGTTAIHYKRRYGQCLNSPMAVVIQEMIACDVAGVLFTCDPLTGNPTIMTITANYGLGESVVSGTEEPDTIELQRDPEDHLRVKNTVIGAKSRKIIVKEGEGTVLENVSENEKTSCCLSEDMIMRLGQLGIEVEKYCRSHRDIEWGFWNNNLYLFQSRPVTSGMNETIFEIDHEFDCPLRVEKDFSSTCNIGEVMPGAITPFGLEYMAKMFSIAMHAEKTAWVPPVYSRYFFLGWMMAYNHAMFLVTDMFRGQKPGDLHYFAQATMLAFFGRIIDDEEIFQICEDRYGDTKPEFSLLSLLRVLWINQKRLQKEQKAYAKYRIQVEKFKTSKELFDHLLQNCCSVLNAYSPNMLTSQASMVWNLFVFTILGKARRGFSNEVYSDLAYLLKTSCDVESADVPSAMQSLAFQISEAINVDEFKHMSVEEALHWLQNTPSAAGKKFREFLEKHGHRCLKEFDVYSIPWASDPKPLVKLLQNMAGNVSKDFTKAGSKNFNEILSNLSLSLGFFSRSMLKFLLPLSHRAVRNRE</sequence>
<feature type="non-terminal residue" evidence="3">
    <location>
        <position position="1100"/>
    </location>
</feature>
<comment type="similarity">
    <text evidence="1">Belongs to the PEP-utilizing enzyme family.</text>
</comment>
<dbReference type="STRING" id="407821.A0A087T700"/>
<reference evidence="3 4" key="1">
    <citation type="submission" date="2013-11" db="EMBL/GenBank/DDBJ databases">
        <title>Genome sequencing of Stegodyphus mimosarum.</title>
        <authorList>
            <person name="Bechsgaard J."/>
        </authorList>
    </citation>
    <scope>NUCLEOTIDE SEQUENCE [LARGE SCALE GENOMIC DNA]</scope>
</reference>
<evidence type="ECO:0000313" key="4">
    <source>
        <dbReference type="Proteomes" id="UP000054359"/>
    </source>
</evidence>
<evidence type="ECO:0000259" key="2">
    <source>
        <dbReference type="Pfam" id="PF01326"/>
    </source>
</evidence>
<dbReference type="InterPro" id="IPR013815">
    <property type="entry name" value="ATP_grasp_subdomain_1"/>
</dbReference>
<dbReference type="Gene3D" id="3.30.1490.20">
    <property type="entry name" value="ATP-grasp fold, A domain"/>
    <property type="match status" value="1"/>
</dbReference>
<accession>A0A087T700</accession>
<dbReference type="Gene3D" id="3.30.470.20">
    <property type="entry name" value="ATP-grasp fold, B domain"/>
    <property type="match status" value="1"/>
</dbReference>
<proteinExistence type="inferred from homology"/>
<dbReference type="InterPro" id="IPR051549">
    <property type="entry name" value="PEP_Utilizing_Enz"/>
</dbReference>
<dbReference type="OrthoDB" id="6503891at2759"/>
<dbReference type="AlphaFoldDB" id="A0A087T700"/>
<dbReference type="GO" id="GO:0016301">
    <property type="term" value="F:kinase activity"/>
    <property type="evidence" value="ECO:0007669"/>
    <property type="project" value="InterPro"/>
</dbReference>
<protein>
    <submittedName>
        <fullName evidence="3">Putative phosphoenolpyruvate synthase</fullName>
    </submittedName>
</protein>
<dbReference type="SUPFAM" id="SSF56059">
    <property type="entry name" value="Glutathione synthetase ATP-binding domain-like"/>
    <property type="match status" value="1"/>
</dbReference>